<feature type="domain" description="Cas12a PI" evidence="9">
    <location>
        <begin position="583"/>
        <end position="674"/>
    </location>
</feature>
<evidence type="ECO:0000313" key="11">
    <source>
        <dbReference type="Proteomes" id="UP000030787"/>
    </source>
</evidence>
<evidence type="ECO:0000313" key="10">
    <source>
        <dbReference type="EMBL" id="AIZ56868.1"/>
    </source>
</evidence>
<accession>A0A0A7LCY1</accession>
<dbReference type="HOGENOM" id="CLU_006246_0_0_2"/>
<keyword evidence="11" id="KW-1185">Reference proteome</keyword>
<feature type="active site" description="For pre-crRNA processing" evidence="1">
    <location>
        <position position="812"/>
    </location>
</feature>
<dbReference type="InterPro" id="IPR040787">
    <property type="entry name" value="Cas12a_REC1"/>
</dbReference>
<dbReference type="OrthoDB" id="383768at2157"/>
<dbReference type="Pfam" id="PF21918">
    <property type="entry name" value="cas_Cpf1_2nd"/>
    <property type="match status" value="1"/>
</dbReference>
<name>A0A0A7LCY1_9ARCH</name>
<feature type="site" description="Binds crRNA" evidence="3">
    <location>
        <position position="745"/>
    </location>
</feature>
<evidence type="ECO:0008006" key="12">
    <source>
        <dbReference type="Google" id="ProtNLM"/>
    </source>
</evidence>
<feature type="region of interest" description="Binds DNA in crRNA-target DNA heteroduplex" evidence="2">
    <location>
        <begin position="259"/>
        <end position="263"/>
    </location>
</feature>
<evidence type="ECO:0000256" key="1">
    <source>
        <dbReference type="PIRSR" id="PIRSR627620-1"/>
    </source>
</evidence>
<dbReference type="AlphaFoldDB" id="A0A0A7LCY1"/>
<feature type="active site" description="For pre-crRNA processing" evidence="1">
    <location>
        <position position="755"/>
    </location>
</feature>
<dbReference type="InterPro" id="IPR040882">
    <property type="entry name" value="Cas12a_NUC"/>
</dbReference>
<organism evidence="10 11">
    <name type="scientific">Candidatus Methanoplasma termitum</name>
    <dbReference type="NCBI Taxonomy" id="1577791"/>
    <lineage>
        <taxon>Archaea</taxon>
        <taxon>Methanobacteriati</taxon>
        <taxon>Thermoplasmatota</taxon>
        <taxon>Thermoplasmata</taxon>
        <taxon>Methanomassiliicoccales</taxon>
        <taxon>Methanomassiliicoccaceae</taxon>
        <taxon>Candidatus Methanoplasma</taxon>
    </lineage>
</organism>
<feature type="site" description="Binds DNA in crRNA-target DNA heteroduplex" evidence="3">
    <location>
        <position position="291"/>
    </location>
</feature>
<dbReference type="Pfam" id="PF18516">
    <property type="entry name" value="RuvC_1"/>
    <property type="match status" value="1"/>
</dbReference>
<feature type="site" description="Binds Target strand DNA" evidence="3">
    <location>
        <position position="598"/>
    </location>
</feature>
<feature type="site" description="Binds crRNA alone and in crRNA-target DNA heteroduplex" evidence="3">
    <location>
        <position position="16"/>
    </location>
</feature>
<dbReference type="KEGG" id="mear:Mpt1_c09950"/>
<proteinExistence type="predicted"/>
<dbReference type="Pfam" id="PF18510">
    <property type="entry name" value="NUC"/>
    <property type="match status" value="1"/>
</dbReference>
<feature type="active site" description="For DNase activity of RuvC domain" evidence="1">
    <location>
        <position position="1190"/>
    </location>
</feature>
<dbReference type="InterPro" id="IPR040852">
    <property type="entry name" value="RuvC_1"/>
</dbReference>
<dbReference type="Pfam" id="PF18501">
    <property type="entry name" value="REC1"/>
    <property type="match status" value="1"/>
</dbReference>
<protein>
    <recommendedName>
        <fullName evidence="12">Type V CRISPR-associated protein Cpf1</fullName>
    </recommendedName>
</protein>
<feature type="site" description="Binds Target strand DNA" evidence="3">
    <location>
        <position position="587"/>
    </location>
</feature>
<dbReference type="InterPro" id="IPR053993">
    <property type="entry name" value="Cas12a_PI"/>
</dbReference>
<evidence type="ECO:0000259" key="6">
    <source>
        <dbReference type="Pfam" id="PF18510"/>
    </source>
</evidence>
<feature type="domain" description="Cas12a REC2" evidence="8">
    <location>
        <begin position="301"/>
        <end position="508"/>
    </location>
</feature>
<feature type="site" description="Binds Target strand DNA; via amide nitrogen" evidence="3">
    <location>
        <position position="738"/>
    </location>
</feature>
<feature type="region of interest" description="Binds crRNA alone and in crRNA-target DNA heteroduplex" evidence="2">
    <location>
        <begin position="47"/>
        <end position="51"/>
    </location>
</feature>
<feature type="active site" description="For DNase activity of RuvC domain" evidence="1">
    <location>
        <position position="944"/>
    </location>
</feature>
<dbReference type="Proteomes" id="UP000030787">
    <property type="component" value="Chromosome"/>
</dbReference>
<feature type="domain" description="Cas12a nuclease" evidence="6">
    <location>
        <begin position="1023"/>
        <end position="1179"/>
    </location>
</feature>
<dbReference type="SMR" id="A0A0A7LCY1"/>
<evidence type="ECO:0000259" key="9">
    <source>
        <dbReference type="Pfam" id="PF22222"/>
    </source>
</evidence>
<evidence type="ECO:0000256" key="2">
    <source>
        <dbReference type="PIRSR" id="PIRSR627620-2"/>
    </source>
</evidence>
<evidence type="ECO:0000259" key="8">
    <source>
        <dbReference type="Pfam" id="PF21918"/>
    </source>
</evidence>
<dbReference type="GeneID" id="24818655"/>
<reference evidence="10 11" key="1">
    <citation type="journal article" date="2014" name="Appl. Environ. Microbiol.">
        <title>Comparative Genome Analysis of 'Candidatus Methanoplasma termitum' Indicates a New Mode of Energy Metabolism in the Seventh Order of Methanogens.</title>
        <authorList>
            <person name="Lang K."/>
            <person name="Schuldes J."/>
            <person name="Klingl A."/>
            <person name="Poehlein A."/>
            <person name="Daniel R."/>
            <person name="Brune A."/>
        </authorList>
    </citation>
    <scope>NUCLEOTIDE SEQUENCE [LARGE SCALE GENOMIC DNA]</scope>
    <source>
        <strain evidence="11">Mpt1</strain>
    </source>
</reference>
<dbReference type="NCBIfam" id="TIGR04330">
    <property type="entry name" value="cas_Cpf1"/>
    <property type="match status" value="1"/>
</dbReference>
<evidence type="ECO:0000259" key="5">
    <source>
        <dbReference type="Pfam" id="PF18501"/>
    </source>
</evidence>
<evidence type="ECO:0000256" key="4">
    <source>
        <dbReference type="SAM" id="Coils"/>
    </source>
</evidence>
<evidence type="ECO:0000256" key="3">
    <source>
        <dbReference type="PIRSR" id="PIRSR627620-3"/>
    </source>
</evidence>
<dbReference type="InterPro" id="IPR027620">
    <property type="entry name" value="Cas12a"/>
</dbReference>
<feature type="domain" description="Cas12a REC1" evidence="5">
    <location>
        <begin position="48"/>
        <end position="285"/>
    </location>
</feature>
<feature type="site" description="Binds DNA protospacer adjacent motif (PAM)" evidence="3">
    <location>
        <position position="534"/>
    </location>
</feature>
<keyword evidence="4" id="KW-0175">Coiled coil</keyword>
<evidence type="ECO:0000259" key="7">
    <source>
        <dbReference type="Pfam" id="PF18516"/>
    </source>
</evidence>
<dbReference type="STRING" id="1577791.Mpt1_c09950"/>
<sequence>MNNYDEFTKLYPIQKTIRFELKPQGRTMEHLETFNFFEEDRDRAEKYKILKEAIDEYHKKFIDEHLTNMSLDWNSLKQISEKYYKSREEKDKKVFLSEQKRMRQEIVSEFKKDDRFKDLFSKKLFSELLKEEIYKKGNHQEIDALKSFDKFSGYFIGLHENRKNMYSDGDEITAISNRIVNENFPKFLDNLQKYQEARKKYPEWIIKAESALVAHNIKMDEVFSLEYFNKVLNQEGIQRYNLALGGYVTKSGEKMMGLNDALNLAHQSEKSSKGRIHMTPLFKQILSEKESFSYIPDVFTEDSQLLPSIGGFFAQIENDKDGNIFDRALELISSYAEYDTERIYIRQADINRVSNVIFGEWGTLGGLMREYKADSINDINLERTCKKVDKWLDSKEFALSDVLEAIKRTGNNDAFNEYISKMRTAREKIDAARKEMKFISEKISGDEESIHIIKTLLDSVQQFLHFFNLFKARQDIPLDGAFYAEFDEVHSKLFAIVPLYNKVRNYLTKNNLNTKKIKLNFKNPTLANGWDQNKVYDYASLIFLRDGNYYLGIINPKRKKNIKFEQGSGNGPFYRKMVYKQIPGPNKNLPRVFLTSTKGKKEYKPSKEIIEGYEADKHIRGDKFDLDFCHKLIDFFKESIEKHKDWSKFNFYFSPTESYGDISEFYLDVEKQGYRMHFENISAETIDEYVEKGDLFLFQIYNKDFVKAATGKKDMHTIYWNAAFSPENLQDVVVKLNGEAELFYRDKSDIKEIVHREGEILVNRTYNGRTPVPDKIHKKLTDYHNGRTKDLGEAKEYLDKVRYFKAHYDITKDRRYLNDKIYFHVPLTLNFKANGKKNLNKMVIEKFLSDEKAHIIGIDRGERNLLYYSIIDRSGKIIDQQSLNVIDGFDYREKLNQREIEMKDARQSWNAIGKIKDLKEGYLSKAVHEITKMAIQYNAIVVMEELNYGFKRGRFKVEKQIYQKFENMLIDKMNYLVFKDAPDESPGGVLNAYQLTNPLESFAKLGKQTGILFYVPAAYTSKIDPTTGFVNLFNTSSKTNAQERKEFLQKFESISYSAKDGGIFAFAFDYRKFGTSKTDHKNVWTAYTNGERMRYIKEKKRNELFDPSKEIKEALTSSGIKYDGGQNILPDILRSNNNGLIYTMYSSFIAAIQMRVYDGKEDYIISPIKNSKGEFFRTDPKRRELPIDADANGAYNIALRGELTMRAIAEKFDPDSEKMAKLELKHKDWFEFMQTRGD</sequence>
<feature type="active site" description="For DNase activity of RuvC domain" evidence="1">
    <location>
        <position position="859"/>
    </location>
</feature>
<dbReference type="InterPro" id="IPR054116">
    <property type="entry name" value="Cas12a_REC2"/>
</dbReference>
<feature type="region of interest" description="Binds crRNA in crRNA-target DNA heteroduplex" evidence="2">
    <location>
        <begin position="283"/>
        <end position="286"/>
    </location>
</feature>
<dbReference type="RefSeq" id="WP_048112740.1">
    <property type="nucleotide sequence ID" value="NZ_CP010070.1"/>
</dbReference>
<feature type="coiled-coil region" evidence="4">
    <location>
        <begin position="415"/>
        <end position="442"/>
    </location>
</feature>
<dbReference type="Pfam" id="PF22222">
    <property type="entry name" value="Cpf1_PI-like"/>
    <property type="match status" value="1"/>
</dbReference>
<gene>
    <name evidence="10" type="ORF">Mpt1_c09950</name>
</gene>
<feature type="domain" description="Cas12a RuvC nuclease" evidence="7">
    <location>
        <begin position="833"/>
        <end position="1236"/>
    </location>
</feature>
<dbReference type="EMBL" id="CP010070">
    <property type="protein sequence ID" value="AIZ56868.1"/>
    <property type="molecule type" value="Genomic_DNA"/>
</dbReference>